<evidence type="ECO:0000313" key="2">
    <source>
        <dbReference type="Proteomes" id="UP000320055"/>
    </source>
</evidence>
<gene>
    <name evidence="1" type="ORF">H1P_1390006</name>
</gene>
<reference evidence="1 2" key="1">
    <citation type="submission" date="2019-01" db="EMBL/GenBank/DDBJ databases">
        <authorList>
            <person name="Brito A."/>
        </authorList>
    </citation>
    <scope>NUCLEOTIDE SEQUENCE [LARGE SCALE GENOMIC DNA]</scope>
    <source>
        <strain evidence="1">1</strain>
    </source>
</reference>
<organism evidence="1 2">
    <name type="scientific">Hyella patelloides LEGE 07179</name>
    <dbReference type="NCBI Taxonomy" id="945734"/>
    <lineage>
        <taxon>Bacteria</taxon>
        <taxon>Bacillati</taxon>
        <taxon>Cyanobacteriota</taxon>
        <taxon>Cyanophyceae</taxon>
        <taxon>Pleurocapsales</taxon>
        <taxon>Hyellaceae</taxon>
        <taxon>Hyella</taxon>
    </lineage>
</organism>
<dbReference type="Proteomes" id="UP000320055">
    <property type="component" value="Unassembled WGS sequence"/>
</dbReference>
<evidence type="ECO:0000313" key="1">
    <source>
        <dbReference type="EMBL" id="VEP12196.1"/>
    </source>
</evidence>
<keyword evidence="2" id="KW-1185">Reference proteome</keyword>
<accession>A0A563VL68</accession>
<sequence length="110" mass="12928">MTINIRGKSILYFLCCPTLSHSKLRHYWLDVAVTFNEFHDYDEADTMIEQFIDGYKTVRNMKFDSKTIIMFRGLSATLYASWVFSPENNWVTATKLDYGKDALEQIQRIV</sequence>
<dbReference type="EMBL" id="CAACVJ010000045">
    <property type="protein sequence ID" value="VEP12196.1"/>
    <property type="molecule type" value="Genomic_DNA"/>
</dbReference>
<name>A0A563VL68_9CYAN</name>
<proteinExistence type="predicted"/>
<protein>
    <submittedName>
        <fullName evidence="1">Uncharacterized protein</fullName>
    </submittedName>
</protein>
<dbReference type="AlphaFoldDB" id="A0A563VL68"/>